<reference evidence="2" key="1">
    <citation type="submission" date="2023-02" db="EMBL/GenBank/DDBJ databases">
        <title>Polaribacter ponticola sp. nov., isolated from seawater.</title>
        <authorList>
            <person name="Baek J.H."/>
            <person name="Kim J.M."/>
            <person name="Choi D.G."/>
            <person name="Jeon C.O."/>
        </authorList>
    </citation>
    <scope>NUCLEOTIDE SEQUENCE</scope>
    <source>
        <strain evidence="2">MSW5</strain>
    </source>
</reference>
<feature type="transmembrane region" description="Helical" evidence="1">
    <location>
        <begin position="266"/>
        <end position="285"/>
    </location>
</feature>
<feature type="transmembrane region" description="Helical" evidence="1">
    <location>
        <begin position="242"/>
        <end position="260"/>
    </location>
</feature>
<feature type="transmembrane region" description="Helical" evidence="1">
    <location>
        <begin position="46"/>
        <end position="63"/>
    </location>
</feature>
<evidence type="ECO:0000256" key="1">
    <source>
        <dbReference type="SAM" id="Phobius"/>
    </source>
</evidence>
<dbReference type="Proteomes" id="UP001151478">
    <property type="component" value="Unassembled WGS sequence"/>
</dbReference>
<name>A0ABT5SC56_9FLAO</name>
<evidence type="ECO:0000313" key="3">
    <source>
        <dbReference type="Proteomes" id="UP001151478"/>
    </source>
</evidence>
<keyword evidence="1" id="KW-0472">Membrane</keyword>
<feature type="transmembrane region" description="Helical" evidence="1">
    <location>
        <begin position="209"/>
        <end position="230"/>
    </location>
</feature>
<comment type="caution">
    <text evidence="2">The sequence shown here is derived from an EMBL/GenBank/DDBJ whole genome shotgun (WGS) entry which is preliminary data.</text>
</comment>
<dbReference type="EMBL" id="JAOSLC020000003">
    <property type="protein sequence ID" value="MDD7915718.1"/>
    <property type="molecule type" value="Genomic_DNA"/>
</dbReference>
<keyword evidence="1" id="KW-1133">Transmembrane helix</keyword>
<feature type="transmembrane region" description="Helical" evidence="1">
    <location>
        <begin position="162"/>
        <end position="183"/>
    </location>
</feature>
<organism evidence="2 3">
    <name type="scientific">Polaribacter ponticola</name>
    <dbReference type="NCBI Taxonomy" id="2978475"/>
    <lineage>
        <taxon>Bacteria</taxon>
        <taxon>Pseudomonadati</taxon>
        <taxon>Bacteroidota</taxon>
        <taxon>Flavobacteriia</taxon>
        <taxon>Flavobacteriales</taxon>
        <taxon>Flavobacteriaceae</taxon>
    </lineage>
</organism>
<gene>
    <name evidence="2" type="ORF">N5A56_015415</name>
</gene>
<feature type="transmembrane region" description="Helical" evidence="1">
    <location>
        <begin position="12"/>
        <end position="34"/>
    </location>
</feature>
<sequence>MLANFLNKSKPINFIGLLIFFFFCYIINVLLAVFKNGFVLDSLLESTILLFLFLGVFFFYNFILSKNKLTFDNSFAFFLFTVLQVCLLAELSNFKSLILVIIYLFFLRKVYSLRTSKILIKKLFDCGFWLGVLFILEPLSILFLVIIFIGVFLHQKITLNTLFVPIIGFATPLFIYFTYLFWIDKTIEFTELFNYTLNFDIELYKSSKYIRLFTSVFIVSFVSIVFKSIATLAVNNTFRKSWYLLIANFLIVIIFLILKPEKNGSEILYILFPVSVICANGVELVKKQFIKNLLLYFF</sequence>
<proteinExistence type="predicted"/>
<protein>
    <submittedName>
        <fullName evidence="2">DUF6427 family protein</fullName>
    </submittedName>
</protein>
<accession>A0ABT5SC56</accession>
<keyword evidence="3" id="KW-1185">Reference proteome</keyword>
<evidence type="ECO:0000313" key="2">
    <source>
        <dbReference type="EMBL" id="MDD7915718.1"/>
    </source>
</evidence>
<keyword evidence="1" id="KW-0812">Transmembrane</keyword>
<feature type="transmembrane region" description="Helical" evidence="1">
    <location>
        <begin position="75"/>
        <end position="107"/>
    </location>
</feature>
<feature type="transmembrane region" description="Helical" evidence="1">
    <location>
        <begin position="127"/>
        <end position="153"/>
    </location>
</feature>